<organism evidence="14 15">
    <name type="scientific">Denticeps clupeoides</name>
    <name type="common">denticle herring</name>
    <dbReference type="NCBI Taxonomy" id="299321"/>
    <lineage>
        <taxon>Eukaryota</taxon>
        <taxon>Metazoa</taxon>
        <taxon>Chordata</taxon>
        <taxon>Craniata</taxon>
        <taxon>Vertebrata</taxon>
        <taxon>Euteleostomi</taxon>
        <taxon>Actinopterygii</taxon>
        <taxon>Neopterygii</taxon>
        <taxon>Teleostei</taxon>
        <taxon>Clupei</taxon>
        <taxon>Clupeiformes</taxon>
        <taxon>Denticipitoidei</taxon>
        <taxon>Denticipitidae</taxon>
        <taxon>Denticeps</taxon>
    </lineage>
</organism>
<name>A0AAY4APZ4_9TELE</name>
<dbReference type="GO" id="GO:0005876">
    <property type="term" value="C:spindle microtubule"/>
    <property type="evidence" value="ECO:0007669"/>
    <property type="project" value="TreeGrafter"/>
</dbReference>
<keyword evidence="8" id="KW-0175">Coiled coil</keyword>
<feature type="compositionally biased region" description="Polar residues" evidence="13">
    <location>
        <begin position="61"/>
        <end position="75"/>
    </location>
</feature>
<evidence type="ECO:0000256" key="11">
    <source>
        <dbReference type="ARBA" id="ARBA00023212"/>
    </source>
</evidence>
<evidence type="ECO:0000313" key="15">
    <source>
        <dbReference type="Proteomes" id="UP000694580"/>
    </source>
</evidence>
<protein>
    <recommendedName>
        <fullName evidence="16">Regulator of microtubule dynamics protein 1</fullName>
    </recommendedName>
</protein>
<keyword evidence="6" id="KW-1000">Mitochondrion outer membrane</keyword>
<evidence type="ECO:0000256" key="7">
    <source>
        <dbReference type="ARBA" id="ARBA00022989"/>
    </source>
</evidence>
<keyword evidence="15" id="KW-1185">Reference proteome</keyword>
<comment type="subcellular location">
    <subcellularLocation>
        <location evidence="3">Cytoplasm</location>
        <location evidence="3">Cytoskeleton</location>
        <location evidence="3">Spindle pole</location>
    </subcellularLocation>
    <subcellularLocation>
        <location evidence="2">Mitochondrion outer membrane</location>
        <topology evidence="2">Single-pass membrane protein</topology>
    </subcellularLocation>
    <subcellularLocation>
        <location evidence="1">Nucleus</location>
    </subcellularLocation>
</comment>
<evidence type="ECO:0000256" key="12">
    <source>
        <dbReference type="ARBA" id="ARBA00023242"/>
    </source>
</evidence>
<feature type="region of interest" description="Disordered" evidence="13">
    <location>
        <begin position="43"/>
        <end position="75"/>
    </location>
</feature>
<dbReference type="GO" id="GO:0097431">
    <property type="term" value="C:mitotic spindle pole"/>
    <property type="evidence" value="ECO:0007669"/>
    <property type="project" value="TreeGrafter"/>
</dbReference>
<sequence>MIQIRNDRTSGNAAEEVKLNRSKGAKIDQSTAHRAVFPVNTAIQGAEQPDNGNEVQDEEPLTQTQKVPFSTSSNEAQDEALASLLSQCDVLHEGDHRAKEEAFHLLPRYKTTYGEEPEFLWRLARAYIDMIGITEEPDKKKSYATNGYDEAETALMRKNLSTECHKQFAILASLSIKYGGSLGKIKSNYILKQHLDRFFALGGEDPVCSYLLGCWCYDMSTQTSMESKVTAAIFPHYPHSSTIYEALNNFLEADKLRFNSSMSLKIIIAKCYKELGQDAEAHAWRKKTYNILNPVHNELEALIYN</sequence>
<evidence type="ECO:0008006" key="16">
    <source>
        <dbReference type="Google" id="ProtNLM"/>
    </source>
</evidence>
<reference evidence="14" key="2">
    <citation type="submission" date="2025-08" db="UniProtKB">
        <authorList>
            <consortium name="Ensembl"/>
        </authorList>
    </citation>
    <scope>IDENTIFICATION</scope>
</reference>
<evidence type="ECO:0000256" key="13">
    <source>
        <dbReference type="SAM" id="MobiDB-lite"/>
    </source>
</evidence>
<feature type="region of interest" description="Disordered" evidence="13">
    <location>
        <begin position="1"/>
        <end position="30"/>
    </location>
</feature>
<dbReference type="Ensembl" id="ENSDCDT00010009899.1">
    <property type="protein sequence ID" value="ENSDCDP00010009416.1"/>
    <property type="gene ID" value="ENSDCDG00010004210.1"/>
</dbReference>
<evidence type="ECO:0000256" key="9">
    <source>
        <dbReference type="ARBA" id="ARBA00023128"/>
    </source>
</evidence>
<keyword evidence="5" id="KW-0812">Transmembrane</keyword>
<keyword evidence="7" id="KW-1133">Transmembrane helix</keyword>
<accession>A0AAY4APZ4</accession>
<reference evidence="14 15" key="1">
    <citation type="submission" date="2020-06" db="EMBL/GenBank/DDBJ databases">
        <authorList>
            <consortium name="Wellcome Sanger Institute Data Sharing"/>
        </authorList>
    </citation>
    <scope>NUCLEOTIDE SEQUENCE [LARGE SCALE GENOMIC DNA]</scope>
</reference>
<dbReference type="GO" id="GO:0005741">
    <property type="term" value="C:mitochondrial outer membrane"/>
    <property type="evidence" value="ECO:0007669"/>
    <property type="project" value="UniProtKB-SubCell"/>
</dbReference>
<dbReference type="Proteomes" id="UP000694580">
    <property type="component" value="Chromosome 2"/>
</dbReference>
<dbReference type="InterPro" id="IPR049039">
    <property type="entry name" value="RMD1-3_a_helical_rpt"/>
</dbReference>
<evidence type="ECO:0000313" key="14">
    <source>
        <dbReference type="Ensembl" id="ENSDCDP00010009416.1"/>
    </source>
</evidence>
<proteinExistence type="predicted"/>
<evidence type="ECO:0000256" key="4">
    <source>
        <dbReference type="ARBA" id="ARBA00022490"/>
    </source>
</evidence>
<reference evidence="14" key="3">
    <citation type="submission" date="2025-09" db="UniProtKB">
        <authorList>
            <consortium name="Ensembl"/>
        </authorList>
    </citation>
    <scope>IDENTIFICATION</scope>
</reference>
<dbReference type="AlphaFoldDB" id="A0AAY4APZ4"/>
<keyword evidence="12" id="KW-0539">Nucleus</keyword>
<evidence type="ECO:0000256" key="1">
    <source>
        <dbReference type="ARBA" id="ARBA00004123"/>
    </source>
</evidence>
<keyword evidence="4" id="KW-0963">Cytoplasm</keyword>
<dbReference type="PANTHER" id="PTHR16056">
    <property type="entry name" value="REGULATOR OF MICROTUBULE DYNAMICS PROTEIN"/>
    <property type="match status" value="1"/>
</dbReference>
<keyword evidence="11" id="KW-0206">Cytoskeleton</keyword>
<dbReference type="Pfam" id="PF21033">
    <property type="entry name" value="RMD1-3"/>
    <property type="match status" value="1"/>
</dbReference>
<keyword evidence="10" id="KW-0472">Membrane</keyword>
<dbReference type="PANTHER" id="PTHR16056:SF18">
    <property type="entry name" value="REGULATOR OF MICROTUBULE DYNAMICS PROTEIN 3"/>
    <property type="match status" value="1"/>
</dbReference>
<keyword evidence="9" id="KW-0496">Mitochondrion</keyword>
<evidence type="ECO:0000256" key="5">
    <source>
        <dbReference type="ARBA" id="ARBA00022692"/>
    </source>
</evidence>
<dbReference type="GO" id="GO:0008017">
    <property type="term" value="F:microtubule binding"/>
    <property type="evidence" value="ECO:0007669"/>
    <property type="project" value="TreeGrafter"/>
</dbReference>
<evidence type="ECO:0000256" key="8">
    <source>
        <dbReference type="ARBA" id="ARBA00023054"/>
    </source>
</evidence>
<evidence type="ECO:0000256" key="2">
    <source>
        <dbReference type="ARBA" id="ARBA00004572"/>
    </source>
</evidence>
<evidence type="ECO:0000256" key="3">
    <source>
        <dbReference type="ARBA" id="ARBA00004647"/>
    </source>
</evidence>
<dbReference type="GO" id="GO:0005634">
    <property type="term" value="C:nucleus"/>
    <property type="evidence" value="ECO:0007669"/>
    <property type="project" value="UniProtKB-SubCell"/>
</dbReference>
<evidence type="ECO:0000256" key="6">
    <source>
        <dbReference type="ARBA" id="ARBA00022787"/>
    </source>
</evidence>
<evidence type="ECO:0000256" key="10">
    <source>
        <dbReference type="ARBA" id="ARBA00023136"/>
    </source>
</evidence>
<dbReference type="GeneTree" id="ENSGT00950000182992"/>